<evidence type="ECO:0000256" key="1">
    <source>
        <dbReference type="ARBA" id="ARBA00012186"/>
    </source>
</evidence>
<dbReference type="PANTHER" id="PTHR45747:SF4">
    <property type="entry name" value="HISTONE-LYSINE N-METHYLTRANSFERASE E(Z)"/>
    <property type="match status" value="1"/>
</dbReference>
<dbReference type="Proteomes" id="UP001175271">
    <property type="component" value="Unassembled WGS sequence"/>
</dbReference>
<keyword evidence="2" id="KW-0489">Methyltransferase</keyword>
<dbReference type="PROSITE" id="PS51633">
    <property type="entry name" value="CXC"/>
    <property type="match status" value="1"/>
</dbReference>
<dbReference type="SUPFAM" id="SSF82199">
    <property type="entry name" value="SET domain"/>
    <property type="match status" value="1"/>
</dbReference>
<protein>
    <recommendedName>
        <fullName evidence="1">[histone H3]-lysine(27) N-trimethyltransferase</fullName>
        <ecNumber evidence="1">2.1.1.356</ecNumber>
    </recommendedName>
</protein>
<dbReference type="InterPro" id="IPR001214">
    <property type="entry name" value="SET_dom"/>
</dbReference>
<dbReference type="Pfam" id="PF00856">
    <property type="entry name" value="SET"/>
    <property type="match status" value="1"/>
</dbReference>
<evidence type="ECO:0000313" key="11">
    <source>
        <dbReference type="EMBL" id="KAK0400731.1"/>
    </source>
</evidence>
<evidence type="ECO:0000259" key="9">
    <source>
        <dbReference type="PROSITE" id="PS50280"/>
    </source>
</evidence>
<proteinExistence type="predicted"/>
<evidence type="ECO:0000256" key="2">
    <source>
        <dbReference type="ARBA" id="ARBA00022603"/>
    </source>
</evidence>
<dbReference type="PROSITE" id="PS50280">
    <property type="entry name" value="SET"/>
    <property type="match status" value="1"/>
</dbReference>
<name>A0AA39H7L5_9BILA</name>
<organism evidence="11 12">
    <name type="scientific">Steinernema hermaphroditum</name>
    <dbReference type="NCBI Taxonomy" id="289476"/>
    <lineage>
        <taxon>Eukaryota</taxon>
        <taxon>Metazoa</taxon>
        <taxon>Ecdysozoa</taxon>
        <taxon>Nematoda</taxon>
        <taxon>Chromadorea</taxon>
        <taxon>Rhabditida</taxon>
        <taxon>Tylenchina</taxon>
        <taxon>Panagrolaimomorpha</taxon>
        <taxon>Strongyloidoidea</taxon>
        <taxon>Steinernematidae</taxon>
        <taxon>Steinernema</taxon>
    </lineage>
</organism>
<accession>A0AA39H7L5</accession>
<gene>
    <name evidence="11" type="ORF">QR680_015424</name>
</gene>
<feature type="domain" description="CXC" evidence="10">
    <location>
        <begin position="398"/>
        <end position="501"/>
    </location>
</feature>
<dbReference type="Gene3D" id="2.170.270.10">
    <property type="entry name" value="SET domain"/>
    <property type="match status" value="1"/>
</dbReference>
<evidence type="ECO:0000256" key="8">
    <source>
        <dbReference type="SAM" id="MobiDB-lite"/>
    </source>
</evidence>
<sequence>MAPEKREELSCSPPHIGLLSDESEPEFERRPREKPKAAVVKALLGNYEKIRDKTEEEIASRAPAMFAEVVGRRSRTFTRRSVGQYEGILVNNAPNVELLQLIEENALNTEKVIGNRSTSLECRVFDMPEIEPFPTMKYWANTIVSLRGEEQSMLSNIPFMGDTVNYPELGRQLAKIFHGGVHGVASDYGYINDSILYQIVKTTMDNDLFRLHDVLVAVNDKFPNKGTTDELHRLYPALKERFDPEPQPDKLARSGQKLEQIAKDVMQQFGMLKCPRCLLYGCPTHKSDEDGWTYVGPCPASEPDPERAPCSNDCHKSARKKARVRVPVVSDEVKTGVAVLHRIFRDDFCRLAACVNVAGTTHFSCRQMKKFVEQHSNGEIPEEREAHENSGRPSQMAFRKALVQLGWTKLANRKPYEACKHEGRCSEDNCSCIQAMNPCTKYCKCPDGCKYRFVGCECSGACNTASCSCAKAKWECDPDLCLRCCNQDTGVTCKNMKMQQMKRKAIVVGPSSVAGWGCYAVEDIAAGDLIGQYTGEYISNEDTERLGLIYDKLKCSYIFTANKQEAMDSMMKGNVTRFINHSKESANCESRAITLHGDSCIGIFAKTNIKKGDELFYDYGYSSAHQVFVSKEPAANGKYKK</sequence>
<keyword evidence="3" id="KW-0808">Transferase</keyword>
<keyword evidence="6" id="KW-0804">Transcription</keyword>
<dbReference type="GO" id="GO:0140951">
    <property type="term" value="F:histone H3K27 trimethyltransferase activity"/>
    <property type="evidence" value="ECO:0007669"/>
    <property type="project" value="UniProtKB-EC"/>
</dbReference>
<dbReference type="GO" id="GO:0035098">
    <property type="term" value="C:ESC/E(Z) complex"/>
    <property type="evidence" value="ECO:0007669"/>
    <property type="project" value="TreeGrafter"/>
</dbReference>
<dbReference type="InterPro" id="IPR045318">
    <property type="entry name" value="EZH1/2-like"/>
</dbReference>
<dbReference type="EMBL" id="JAUCMV010000004">
    <property type="protein sequence ID" value="KAK0400731.1"/>
    <property type="molecule type" value="Genomic_DNA"/>
</dbReference>
<dbReference type="SMART" id="SM00317">
    <property type="entry name" value="SET"/>
    <property type="match status" value="1"/>
</dbReference>
<dbReference type="GO" id="GO:0003682">
    <property type="term" value="F:chromatin binding"/>
    <property type="evidence" value="ECO:0007669"/>
    <property type="project" value="TreeGrafter"/>
</dbReference>
<keyword evidence="12" id="KW-1185">Reference proteome</keyword>
<evidence type="ECO:0000256" key="4">
    <source>
        <dbReference type="ARBA" id="ARBA00022691"/>
    </source>
</evidence>
<dbReference type="InterPro" id="IPR041355">
    <property type="entry name" value="Pre-SET_CXC"/>
</dbReference>
<feature type="region of interest" description="Disordered" evidence="8">
    <location>
        <begin position="1"/>
        <end position="34"/>
    </location>
</feature>
<dbReference type="Pfam" id="PF18264">
    <property type="entry name" value="preSET_CXC"/>
    <property type="match status" value="1"/>
</dbReference>
<comment type="catalytic activity">
    <reaction evidence="7">
        <text>L-lysyl(27)-[histone H3] + 3 S-adenosyl-L-methionine = N(6),N(6),N(6)-trimethyl-L-lysyl(27)-[histone H3] + 3 S-adenosyl-L-homocysteine + 3 H(+)</text>
        <dbReference type="Rhea" id="RHEA:60292"/>
        <dbReference type="Rhea" id="RHEA-COMP:15535"/>
        <dbReference type="Rhea" id="RHEA-COMP:15548"/>
        <dbReference type="ChEBI" id="CHEBI:15378"/>
        <dbReference type="ChEBI" id="CHEBI:29969"/>
        <dbReference type="ChEBI" id="CHEBI:57856"/>
        <dbReference type="ChEBI" id="CHEBI:59789"/>
        <dbReference type="ChEBI" id="CHEBI:61961"/>
        <dbReference type="EC" id="2.1.1.356"/>
    </reaction>
</comment>
<reference evidence="11" key="1">
    <citation type="submission" date="2023-06" db="EMBL/GenBank/DDBJ databases">
        <title>Genomic analysis of the entomopathogenic nematode Steinernema hermaphroditum.</title>
        <authorList>
            <person name="Schwarz E.M."/>
            <person name="Heppert J.K."/>
            <person name="Baniya A."/>
            <person name="Schwartz H.T."/>
            <person name="Tan C.-H."/>
            <person name="Antoshechkin I."/>
            <person name="Sternberg P.W."/>
            <person name="Goodrich-Blair H."/>
            <person name="Dillman A.R."/>
        </authorList>
    </citation>
    <scope>NUCLEOTIDE SEQUENCE</scope>
    <source>
        <strain evidence="11">PS9179</strain>
        <tissue evidence="11">Whole animal</tissue>
    </source>
</reference>
<evidence type="ECO:0000259" key="10">
    <source>
        <dbReference type="PROSITE" id="PS51633"/>
    </source>
</evidence>
<dbReference type="AlphaFoldDB" id="A0AA39H7L5"/>
<evidence type="ECO:0000256" key="3">
    <source>
        <dbReference type="ARBA" id="ARBA00022679"/>
    </source>
</evidence>
<dbReference type="EC" id="2.1.1.356" evidence="1"/>
<dbReference type="InterPro" id="IPR046341">
    <property type="entry name" value="SET_dom_sf"/>
</dbReference>
<evidence type="ECO:0000313" key="12">
    <source>
        <dbReference type="Proteomes" id="UP001175271"/>
    </source>
</evidence>
<feature type="domain" description="SET" evidence="9">
    <location>
        <begin position="504"/>
        <end position="620"/>
    </location>
</feature>
<evidence type="ECO:0000256" key="7">
    <source>
        <dbReference type="ARBA" id="ARBA00048568"/>
    </source>
</evidence>
<dbReference type="PANTHER" id="PTHR45747">
    <property type="entry name" value="HISTONE-LYSINE N-METHYLTRANSFERASE E(Z)"/>
    <property type="match status" value="1"/>
</dbReference>
<keyword evidence="4" id="KW-0949">S-adenosyl-L-methionine</keyword>
<evidence type="ECO:0000256" key="5">
    <source>
        <dbReference type="ARBA" id="ARBA00023015"/>
    </source>
</evidence>
<evidence type="ECO:0000256" key="6">
    <source>
        <dbReference type="ARBA" id="ARBA00023163"/>
    </source>
</evidence>
<dbReference type="InterPro" id="IPR026489">
    <property type="entry name" value="CXC_dom"/>
</dbReference>
<dbReference type="GO" id="GO:0032259">
    <property type="term" value="P:methylation"/>
    <property type="evidence" value="ECO:0007669"/>
    <property type="project" value="UniProtKB-KW"/>
</dbReference>
<dbReference type="GO" id="GO:0031507">
    <property type="term" value="P:heterochromatin formation"/>
    <property type="evidence" value="ECO:0007669"/>
    <property type="project" value="TreeGrafter"/>
</dbReference>
<keyword evidence="5" id="KW-0805">Transcription regulation</keyword>
<comment type="caution">
    <text evidence="11">The sequence shown here is derived from an EMBL/GenBank/DDBJ whole genome shotgun (WGS) entry which is preliminary data.</text>
</comment>